<evidence type="ECO:0000256" key="4">
    <source>
        <dbReference type="ARBA" id="ARBA00022553"/>
    </source>
</evidence>
<dbReference type="FunFam" id="1.10.287.130:FF:000038">
    <property type="entry name" value="Sensory transduction histidine kinase"/>
    <property type="match status" value="1"/>
</dbReference>
<dbReference type="InterPro" id="IPR003594">
    <property type="entry name" value="HATPase_dom"/>
</dbReference>
<dbReference type="SMART" id="SM00387">
    <property type="entry name" value="HATPase_c"/>
    <property type="match status" value="1"/>
</dbReference>
<evidence type="ECO:0000259" key="15">
    <source>
        <dbReference type="PROSITE" id="PS50113"/>
    </source>
</evidence>
<dbReference type="GO" id="GO:0000155">
    <property type="term" value="F:phosphorelay sensor kinase activity"/>
    <property type="evidence" value="ECO:0007669"/>
    <property type="project" value="InterPro"/>
</dbReference>
<dbReference type="PROSITE" id="PS50109">
    <property type="entry name" value="HIS_KIN"/>
    <property type="match status" value="1"/>
</dbReference>
<dbReference type="PROSITE" id="PS50112">
    <property type="entry name" value="PAS"/>
    <property type="match status" value="4"/>
</dbReference>
<feature type="domain" description="PAC" evidence="15">
    <location>
        <begin position="335"/>
        <end position="389"/>
    </location>
</feature>
<feature type="domain" description="PAS" evidence="14">
    <location>
        <begin position="261"/>
        <end position="334"/>
    </location>
</feature>
<dbReference type="SUPFAM" id="SSF55874">
    <property type="entry name" value="ATPase domain of HSP90 chaperone/DNA topoisomerase II/histidine kinase"/>
    <property type="match status" value="1"/>
</dbReference>
<dbReference type="KEGG" id="rml:FF011L_20070"/>
<evidence type="ECO:0000256" key="1">
    <source>
        <dbReference type="ARBA" id="ARBA00000085"/>
    </source>
</evidence>
<keyword evidence="7 16" id="KW-0418">Kinase</keyword>
<dbReference type="SMART" id="SM00086">
    <property type="entry name" value="PAC"/>
    <property type="match status" value="3"/>
</dbReference>
<evidence type="ECO:0000256" key="12">
    <source>
        <dbReference type="SAM" id="MobiDB-lite"/>
    </source>
</evidence>
<reference evidence="16 17" key="1">
    <citation type="submission" date="2019-02" db="EMBL/GenBank/DDBJ databases">
        <title>Deep-cultivation of Planctomycetes and their phenomic and genomic characterization uncovers novel biology.</title>
        <authorList>
            <person name="Wiegand S."/>
            <person name="Jogler M."/>
            <person name="Boedeker C."/>
            <person name="Pinto D."/>
            <person name="Vollmers J."/>
            <person name="Rivas-Marin E."/>
            <person name="Kohn T."/>
            <person name="Peeters S.H."/>
            <person name="Heuer A."/>
            <person name="Rast P."/>
            <person name="Oberbeckmann S."/>
            <person name="Bunk B."/>
            <person name="Jeske O."/>
            <person name="Meyerdierks A."/>
            <person name="Storesund J.E."/>
            <person name="Kallscheuer N."/>
            <person name="Luecker S."/>
            <person name="Lage O.M."/>
            <person name="Pohl T."/>
            <person name="Merkel B.J."/>
            <person name="Hornburger P."/>
            <person name="Mueller R.-W."/>
            <person name="Bruemmer F."/>
            <person name="Labrenz M."/>
            <person name="Spormann A.M."/>
            <person name="Op den Camp H."/>
            <person name="Overmann J."/>
            <person name="Amann R."/>
            <person name="Jetten M.S.M."/>
            <person name="Mascher T."/>
            <person name="Medema M.H."/>
            <person name="Devos D.P."/>
            <person name="Kaster A.-K."/>
            <person name="Ovreas L."/>
            <person name="Rohde M."/>
            <person name="Galperin M.Y."/>
            <person name="Jogler C."/>
        </authorList>
    </citation>
    <scope>NUCLEOTIDE SEQUENCE [LARGE SCALE GENOMIC DNA]</scope>
    <source>
        <strain evidence="16 17">FF011L</strain>
    </source>
</reference>
<keyword evidence="6" id="KW-0547">Nucleotide-binding</keyword>
<gene>
    <name evidence="16" type="primary">luxQ_1</name>
    <name evidence="16" type="ORF">FF011L_20070</name>
</gene>
<feature type="domain" description="PAC" evidence="15">
    <location>
        <begin position="459"/>
        <end position="511"/>
    </location>
</feature>
<evidence type="ECO:0000256" key="9">
    <source>
        <dbReference type="ARBA" id="ARBA00023012"/>
    </source>
</evidence>
<dbReference type="InterPro" id="IPR005467">
    <property type="entry name" value="His_kinase_dom"/>
</dbReference>
<evidence type="ECO:0000256" key="11">
    <source>
        <dbReference type="ARBA" id="ARBA00023306"/>
    </source>
</evidence>
<dbReference type="SMART" id="SM00388">
    <property type="entry name" value="HisKA"/>
    <property type="match status" value="1"/>
</dbReference>
<keyword evidence="8" id="KW-0067">ATP-binding</keyword>
<dbReference type="Gene3D" id="1.10.287.130">
    <property type="match status" value="1"/>
</dbReference>
<protein>
    <recommendedName>
        <fullName evidence="3">histidine kinase</fullName>
        <ecNumber evidence="3">2.7.13.3</ecNumber>
    </recommendedName>
</protein>
<dbReference type="RefSeq" id="WP_145351443.1">
    <property type="nucleotide sequence ID" value="NZ_CP036262.1"/>
</dbReference>
<dbReference type="SUPFAM" id="SSF55785">
    <property type="entry name" value="PYP-like sensor domain (PAS domain)"/>
    <property type="match status" value="5"/>
</dbReference>
<feature type="domain" description="PAS" evidence="14">
    <location>
        <begin position="508"/>
        <end position="579"/>
    </location>
</feature>
<dbReference type="CDD" id="cd00130">
    <property type="entry name" value="PAS"/>
    <property type="match status" value="4"/>
</dbReference>
<evidence type="ECO:0000313" key="17">
    <source>
        <dbReference type="Proteomes" id="UP000320672"/>
    </source>
</evidence>
<dbReference type="SMART" id="SM00091">
    <property type="entry name" value="PAS"/>
    <property type="match status" value="5"/>
</dbReference>
<dbReference type="Pfam" id="PF13596">
    <property type="entry name" value="PAS_10"/>
    <property type="match status" value="1"/>
</dbReference>
<feature type="domain" description="PAC" evidence="15">
    <location>
        <begin position="212"/>
        <end position="264"/>
    </location>
</feature>
<dbReference type="InterPro" id="IPR036097">
    <property type="entry name" value="HisK_dim/P_sf"/>
</dbReference>
<evidence type="ECO:0000259" key="14">
    <source>
        <dbReference type="PROSITE" id="PS50112"/>
    </source>
</evidence>
<dbReference type="AlphaFoldDB" id="A0A517MEC7"/>
<dbReference type="FunFam" id="3.30.565.10:FF:000010">
    <property type="entry name" value="Sensor histidine kinase RcsC"/>
    <property type="match status" value="1"/>
</dbReference>
<name>A0A517MEC7_9BACT</name>
<dbReference type="InterPro" id="IPR004358">
    <property type="entry name" value="Sig_transdc_His_kin-like_C"/>
</dbReference>
<feature type="domain" description="PAS" evidence="14">
    <location>
        <begin position="138"/>
        <end position="209"/>
    </location>
</feature>
<dbReference type="InterPro" id="IPR001610">
    <property type="entry name" value="PAC"/>
</dbReference>
<dbReference type="EMBL" id="CP036262">
    <property type="protein sequence ID" value="QDS93245.1"/>
    <property type="molecule type" value="Genomic_DNA"/>
</dbReference>
<dbReference type="PRINTS" id="PR00344">
    <property type="entry name" value="BCTRLSENSOR"/>
</dbReference>
<evidence type="ECO:0000256" key="6">
    <source>
        <dbReference type="ARBA" id="ARBA00022741"/>
    </source>
</evidence>
<dbReference type="GO" id="GO:0009927">
    <property type="term" value="F:histidine phosphotransfer kinase activity"/>
    <property type="evidence" value="ECO:0007669"/>
    <property type="project" value="TreeGrafter"/>
</dbReference>
<dbReference type="Gene3D" id="3.30.565.10">
    <property type="entry name" value="Histidine kinase-like ATPase, C-terminal domain"/>
    <property type="match status" value="1"/>
</dbReference>
<feature type="region of interest" description="Disordered" evidence="12">
    <location>
        <begin position="1"/>
        <end position="22"/>
    </location>
</feature>
<keyword evidence="4" id="KW-0597">Phosphoprotein</keyword>
<sequence>MSPKDPASTSHADANSDDSEGRVLSDQVLQNILESQQIASIILDGALRIRRFTPEVANIYSLTDQDIGRPLAEIATRDASVPPLPDRALLQQQALNEVAFTNAVGQSLIRRVFPSHDHHGTLTGIVLTFTDVTPLKKSEERLSLALQAKGMGVFEWDLESGHLELSAQQRSLFDMAPDESWDLKRFISLVHPNDRSRIRSELDSAIQGKTEYNTQFRIVRRDGTERWLGGHATVDRDPQGHAIRMVGMNWDTTEAVQRETALRLRERAIDSIQSGIAISDATGKDQPIRYVNRGFERMTGYSAEEVIGKNCRFLQGPATSRQATGEIRQALEDQRECSVTLLNYRKDGSTFWNEVRITPVADEQGKVSHFVGTQHDVTAKTESERLLRRILNSLFTFAAVCTPDGTLIEVNQTALKVAQLKPEEVIGKPFADIYWWSYDSAIQEKLRTAIEDAANGTPSRFNVPIRISEGKFVTIDFQIVPMRDDGGNITHLIPSAIDISERLKDREQLAVLGTMAKQSTDFIGIWNLDGQGIFLNPAGRRLVGLSDADPINAINVKDYFFAESTPQVEDVIQTCIHTGQCSTEIEFKHFQTGEAIHVLWDVFRIDDPQTEMPFAIGTITRDVRKQKEDARRLLEARKKADAANRSKSEFLANMSHEIRTPMTAILGFADLLQDSVGHDENQYLIETIQENGRHLLQIINDILDLSKIESGKLQVSLLACSPSELVAEVAKLMRIRAQQKSLDLTTEIDSSVPTQIRSDALRIKQILINLVSNAIKFTDQGQVQIRLFGDPKSHQLTFEVRDSGIGISASSLTELFQPFHQVDGSDTRSIGGTGLGLAISRRLAKRLQGRIEVSSELGAGSRFSLVLDLAPEDWIQHPVRTGPKTVSRKA</sequence>
<dbReference type="EC" id="2.7.13.3" evidence="3"/>
<evidence type="ECO:0000256" key="2">
    <source>
        <dbReference type="ARBA" id="ARBA00004370"/>
    </source>
</evidence>
<feature type="domain" description="PAS" evidence="14">
    <location>
        <begin position="383"/>
        <end position="453"/>
    </location>
</feature>
<keyword evidence="5 16" id="KW-0808">Transferase</keyword>
<dbReference type="Pfam" id="PF02518">
    <property type="entry name" value="HATPase_c"/>
    <property type="match status" value="1"/>
</dbReference>
<dbReference type="InterPro" id="IPR000014">
    <property type="entry name" value="PAS"/>
</dbReference>
<evidence type="ECO:0000256" key="7">
    <source>
        <dbReference type="ARBA" id="ARBA00022777"/>
    </source>
</evidence>
<keyword evidence="17" id="KW-1185">Reference proteome</keyword>
<dbReference type="Pfam" id="PF13426">
    <property type="entry name" value="PAS_9"/>
    <property type="match status" value="1"/>
</dbReference>
<dbReference type="SUPFAM" id="SSF47384">
    <property type="entry name" value="Homodimeric domain of signal transducing histidine kinase"/>
    <property type="match status" value="1"/>
</dbReference>
<evidence type="ECO:0000256" key="3">
    <source>
        <dbReference type="ARBA" id="ARBA00012438"/>
    </source>
</evidence>
<dbReference type="InterPro" id="IPR000700">
    <property type="entry name" value="PAS-assoc_C"/>
</dbReference>
<dbReference type="InterPro" id="IPR036890">
    <property type="entry name" value="HATPase_C_sf"/>
</dbReference>
<keyword evidence="9" id="KW-0902">Two-component regulatory system</keyword>
<evidence type="ECO:0000256" key="8">
    <source>
        <dbReference type="ARBA" id="ARBA00022840"/>
    </source>
</evidence>
<dbReference type="InterPro" id="IPR035965">
    <property type="entry name" value="PAS-like_dom_sf"/>
</dbReference>
<dbReference type="GO" id="GO:0005886">
    <property type="term" value="C:plasma membrane"/>
    <property type="evidence" value="ECO:0007669"/>
    <property type="project" value="TreeGrafter"/>
</dbReference>
<dbReference type="Proteomes" id="UP000320672">
    <property type="component" value="Chromosome"/>
</dbReference>
<evidence type="ECO:0000259" key="13">
    <source>
        <dbReference type="PROSITE" id="PS50109"/>
    </source>
</evidence>
<dbReference type="CDD" id="cd00082">
    <property type="entry name" value="HisKA"/>
    <property type="match status" value="1"/>
</dbReference>
<dbReference type="OrthoDB" id="9815750at2"/>
<dbReference type="InterPro" id="IPR003661">
    <property type="entry name" value="HisK_dim/P_dom"/>
</dbReference>
<dbReference type="PANTHER" id="PTHR43047">
    <property type="entry name" value="TWO-COMPONENT HISTIDINE PROTEIN KINASE"/>
    <property type="match status" value="1"/>
</dbReference>
<comment type="subcellular location">
    <subcellularLocation>
        <location evidence="2">Membrane</location>
    </subcellularLocation>
</comment>
<dbReference type="Gene3D" id="3.30.450.20">
    <property type="entry name" value="PAS domain"/>
    <property type="match status" value="5"/>
</dbReference>
<dbReference type="Pfam" id="PF08448">
    <property type="entry name" value="PAS_4"/>
    <property type="match status" value="2"/>
</dbReference>
<accession>A0A517MEC7</accession>
<dbReference type="Pfam" id="PF00512">
    <property type="entry name" value="HisKA"/>
    <property type="match status" value="1"/>
</dbReference>
<dbReference type="InterPro" id="IPR013655">
    <property type="entry name" value="PAS_fold_3"/>
</dbReference>
<dbReference type="Pfam" id="PF08447">
    <property type="entry name" value="PAS_3"/>
    <property type="match status" value="1"/>
</dbReference>
<dbReference type="PANTHER" id="PTHR43047:SF72">
    <property type="entry name" value="OSMOSENSING HISTIDINE PROTEIN KINASE SLN1"/>
    <property type="match status" value="1"/>
</dbReference>
<comment type="catalytic activity">
    <reaction evidence="1">
        <text>ATP + protein L-histidine = ADP + protein N-phospho-L-histidine.</text>
        <dbReference type="EC" id="2.7.13.3"/>
    </reaction>
</comment>
<proteinExistence type="predicted"/>
<dbReference type="Gene3D" id="2.10.70.100">
    <property type="match status" value="1"/>
</dbReference>
<evidence type="ECO:0000256" key="5">
    <source>
        <dbReference type="ARBA" id="ARBA00022679"/>
    </source>
</evidence>
<keyword evidence="10" id="KW-0472">Membrane</keyword>
<dbReference type="NCBIfam" id="TIGR00229">
    <property type="entry name" value="sensory_box"/>
    <property type="match status" value="4"/>
</dbReference>
<keyword evidence="11" id="KW-0131">Cell cycle</keyword>
<dbReference type="PROSITE" id="PS50113">
    <property type="entry name" value="PAC"/>
    <property type="match status" value="4"/>
</dbReference>
<dbReference type="InterPro" id="IPR013656">
    <property type="entry name" value="PAS_4"/>
</dbReference>
<feature type="domain" description="Histidine kinase" evidence="13">
    <location>
        <begin position="653"/>
        <end position="871"/>
    </location>
</feature>
<dbReference type="CDD" id="cd16922">
    <property type="entry name" value="HATPase_EvgS-ArcB-TorS-like"/>
    <property type="match status" value="1"/>
</dbReference>
<evidence type="ECO:0000256" key="10">
    <source>
        <dbReference type="ARBA" id="ARBA00023136"/>
    </source>
</evidence>
<evidence type="ECO:0000313" key="16">
    <source>
        <dbReference type="EMBL" id="QDS93245.1"/>
    </source>
</evidence>
<organism evidence="16 17">
    <name type="scientific">Roseimaritima multifibrata</name>
    <dbReference type="NCBI Taxonomy" id="1930274"/>
    <lineage>
        <taxon>Bacteria</taxon>
        <taxon>Pseudomonadati</taxon>
        <taxon>Planctomycetota</taxon>
        <taxon>Planctomycetia</taxon>
        <taxon>Pirellulales</taxon>
        <taxon>Pirellulaceae</taxon>
        <taxon>Roseimaritima</taxon>
    </lineage>
</organism>
<feature type="domain" description="PAC" evidence="15">
    <location>
        <begin position="94"/>
        <end position="144"/>
    </location>
</feature>
<dbReference type="GO" id="GO:0005524">
    <property type="term" value="F:ATP binding"/>
    <property type="evidence" value="ECO:0007669"/>
    <property type="project" value="UniProtKB-KW"/>
</dbReference>